<keyword evidence="4" id="KW-1185">Reference proteome</keyword>
<dbReference type="Pfam" id="PF05018">
    <property type="entry name" value="CFA20_dom"/>
    <property type="match status" value="1"/>
</dbReference>
<keyword evidence="3" id="KW-0966">Cell projection</keyword>
<organism evidence="3 4">
    <name type="scientific">Folsomia candida</name>
    <name type="common">Springtail</name>
    <dbReference type="NCBI Taxonomy" id="158441"/>
    <lineage>
        <taxon>Eukaryota</taxon>
        <taxon>Metazoa</taxon>
        <taxon>Ecdysozoa</taxon>
        <taxon>Arthropoda</taxon>
        <taxon>Hexapoda</taxon>
        <taxon>Collembola</taxon>
        <taxon>Entomobryomorpha</taxon>
        <taxon>Isotomoidea</taxon>
        <taxon>Isotomidae</taxon>
        <taxon>Proisotominae</taxon>
        <taxon>Folsomia</taxon>
    </lineage>
</organism>
<evidence type="ECO:0000259" key="2">
    <source>
        <dbReference type="Pfam" id="PF05018"/>
    </source>
</evidence>
<dbReference type="InterPro" id="IPR040441">
    <property type="entry name" value="CFA20/CFAP20DC"/>
</dbReference>
<sequence length="361" mass="41982">MANTSSVFETFIKSIAKLRREEDQRSEGDDKYEYGAVETYLTQDKVGTMDMSHYFFPLFFASEKGPLGIWEKQIGLGHIKRRIETDIGQRFHVLELVNTKQSLSTFIAAPKKEWMALHVSLPHLVIVMKNFRRNFSFEVQVLDNRGFLRRFDMATWFNPSSLKKWPFLCQLPLKLEIGWNEIHVDFNDLLKRTYNTRYFETVRIVINANCRLRQVFFCADKIISGELPIPSMRMFDNIRIVSPTFGSINHPNYTESGPNFCRDGALLDPTMIPPATRIEKDLRLIHIQRFNQLNKLQLREPYRSYFKDLLAKSQKVLDDMDGGVSDIDAARSRPSTTSSYQDRESDIEEGKLFPFPAGPDR</sequence>
<dbReference type="AlphaFoldDB" id="A0A226ECP8"/>
<gene>
    <name evidence="3" type="ORF">Fcan01_09053</name>
</gene>
<dbReference type="EMBL" id="LNIX01000004">
    <property type="protein sequence ID" value="OXA55355.1"/>
    <property type="molecule type" value="Genomic_DNA"/>
</dbReference>
<dbReference type="Proteomes" id="UP000198287">
    <property type="component" value="Unassembled WGS sequence"/>
</dbReference>
<dbReference type="OrthoDB" id="7698751at2759"/>
<dbReference type="InterPro" id="IPR007714">
    <property type="entry name" value="CFA20_dom"/>
</dbReference>
<name>A0A226ECP8_FOLCA</name>
<feature type="region of interest" description="Disordered" evidence="1">
    <location>
        <begin position="322"/>
        <end position="361"/>
    </location>
</feature>
<accession>A0A226ECP8</accession>
<keyword evidence="3" id="KW-0969">Cilium</keyword>
<protein>
    <submittedName>
        <fullName evidence="3">Cilia-and flagella-associated protein 20</fullName>
    </submittedName>
</protein>
<dbReference type="OMA" id="IGWNEIH"/>
<proteinExistence type="predicted"/>
<evidence type="ECO:0000256" key="1">
    <source>
        <dbReference type="SAM" id="MobiDB-lite"/>
    </source>
</evidence>
<feature type="domain" description="CFA20" evidence="2">
    <location>
        <begin position="51"/>
        <end position="224"/>
    </location>
</feature>
<keyword evidence="3" id="KW-0282">Flagellum</keyword>
<evidence type="ECO:0000313" key="3">
    <source>
        <dbReference type="EMBL" id="OXA55355.1"/>
    </source>
</evidence>
<dbReference type="PANTHER" id="PTHR12458">
    <property type="entry name" value="ORF PROTEIN"/>
    <property type="match status" value="1"/>
</dbReference>
<comment type="caution">
    <text evidence="3">The sequence shown here is derived from an EMBL/GenBank/DDBJ whole genome shotgun (WGS) entry which is preliminary data.</text>
</comment>
<dbReference type="STRING" id="158441.A0A226ECP8"/>
<reference evidence="3 4" key="1">
    <citation type="submission" date="2015-12" db="EMBL/GenBank/DDBJ databases">
        <title>The genome of Folsomia candida.</title>
        <authorList>
            <person name="Faddeeva A."/>
            <person name="Derks M.F."/>
            <person name="Anvar Y."/>
            <person name="Smit S."/>
            <person name="Van Straalen N."/>
            <person name="Roelofs D."/>
        </authorList>
    </citation>
    <scope>NUCLEOTIDE SEQUENCE [LARGE SCALE GENOMIC DNA]</scope>
    <source>
        <strain evidence="3 4">VU population</strain>
        <tissue evidence="3">Whole body</tissue>
    </source>
</reference>
<evidence type="ECO:0000313" key="4">
    <source>
        <dbReference type="Proteomes" id="UP000198287"/>
    </source>
</evidence>
<feature type="compositionally biased region" description="Basic and acidic residues" evidence="1">
    <location>
        <begin position="341"/>
        <end position="351"/>
    </location>
</feature>